<organism evidence="2 3">
    <name type="scientific">Pseudarthrobacter phenanthrenivorans</name>
    <name type="common">Arthrobacter phenanthrenivorans</name>
    <dbReference type="NCBI Taxonomy" id="361575"/>
    <lineage>
        <taxon>Bacteria</taxon>
        <taxon>Bacillati</taxon>
        <taxon>Actinomycetota</taxon>
        <taxon>Actinomycetes</taxon>
        <taxon>Micrococcales</taxon>
        <taxon>Micrococcaceae</taxon>
        <taxon>Pseudarthrobacter</taxon>
    </lineage>
</organism>
<name>A0A0B4EK99_PSEPS</name>
<feature type="compositionally biased region" description="Gly residues" evidence="1">
    <location>
        <begin position="9"/>
        <end position="23"/>
    </location>
</feature>
<sequence>MAEHPGQAPDGGGGQAPDGGGGQESWRDSVSEATATDLENLLGTGVSAAQEQLQRNGGFLPFALTVQNDGEVRLVAVSPADAAEDSDAEFDADAMIRDLQALLRQNRDDFRAAAVVCDILLVEDDSDAIHVASEHRDGSLFAAVLPYSANAGTQTWEFGELGADASEPAIWVD</sequence>
<dbReference type="RefSeq" id="WP_043452029.1">
    <property type="nucleotide sequence ID" value="NZ_JWTB01000017.1"/>
</dbReference>
<evidence type="ECO:0000313" key="2">
    <source>
        <dbReference type="EMBL" id="KIC67088.1"/>
    </source>
</evidence>
<evidence type="ECO:0000256" key="1">
    <source>
        <dbReference type="SAM" id="MobiDB-lite"/>
    </source>
</evidence>
<dbReference type="OrthoDB" id="4953943at2"/>
<gene>
    <name evidence="2" type="ORF">RM50_09180</name>
</gene>
<protein>
    <submittedName>
        <fullName evidence="2">Uncharacterized protein</fullName>
    </submittedName>
</protein>
<evidence type="ECO:0000313" key="3">
    <source>
        <dbReference type="Proteomes" id="UP000031196"/>
    </source>
</evidence>
<comment type="caution">
    <text evidence="2">The sequence shown here is derived from an EMBL/GenBank/DDBJ whole genome shotgun (WGS) entry which is preliminary data.</text>
</comment>
<feature type="region of interest" description="Disordered" evidence="1">
    <location>
        <begin position="1"/>
        <end position="34"/>
    </location>
</feature>
<dbReference type="AlphaFoldDB" id="A0A0B4EK99"/>
<dbReference type="EMBL" id="JWTB01000017">
    <property type="protein sequence ID" value="KIC67088.1"/>
    <property type="molecule type" value="Genomic_DNA"/>
</dbReference>
<reference evidence="2 3" key="1">
    <citation type="submission" date="2014-12" db="EMBL/GenBank/DDBJ databases">
        <title>Genome sequencing of Arthrobacter phenanthrenivorans SWC37.</title>
        <authorList>
            <person name="Tan P.W."/>
            <person name="Chan K.-G."/>
        </authorList>
    </citation>
    <scope>NUCLEOTIDE SEQUENCE [LARGE SCALE GENOMIC DNA]</scope>
    <source>
        <strain evidence="2 3">SWC37</strain>
    </source>
</reference>
<accession>A0A0B4EK99</accession>
<dbReference type="Proteomes" id="UP000031196">
    <property type="component" value="Unassembled WGS sequence"/>
</dbReference>
<proteinExistence type="predicted"/>